<evidence type="ECO:0000313" key="1">
    <source>
        <dbReference type="EMBL" id="QID06114.1"/>
    </source>
</evidence>
<dbReference type="EMBL" id="MN175499">
    <property type="protein sequence ID" value="QID06114.1"/>
    <property type="molecule type" value="Genomic_DNA"/>
</dbReference>
<dbReference type="InterPro" id="IPR043913">
    <property type="entry name" value="DUF5764"/>
</dbReference>
<dbReference type="Pfam" id="PF19068">
    <property type="entry name" value="DUF5764"/>
    <property type="match status" value="1"/>
</dbReference>
<proteinExistence type="predicted"/>
<sequence>MNVALFLEIRNEYTEHLVDTLTSPIYDGLMDMYKNAKIDCERGGKPDLTLIVFQKYLKSINTWSQTIIEDETLRIKNTSNASEYLDDLIKAVIKSNIILLTYSNTISNLIGQTFYNNCTTANFIHKCYIECGKHAYNNPFLFSDQHTPMEQKRNYVIINKNIQEGIVKAVRNILPISMILKEYLINSCNIIQEPINNQFMGSGFPNDMNQMHNNNQMQNNQIPMNNQLQNNQLQNNQLQNSNQVGAFGGLNPGVGYNTNPGFTFGMNSGPNFNQVQKNPSESKIMSEKKLKLEKEVLNLIKSESIKPNNEKIQAIMNLEKMAAGNMNDPFASNKLNNPEAMGIMISARGHSPKENLFMKNTSAKQIPHMRNSDIGIPPHLIEKEYGEENNKNNTDQRIMNINFDDEKTVNTNFSKKTISGTTLSTRPMPYINLEKRPLNIETSERIDPNNIQLIEDYGVEEYGGFKNKHNSKRNTFKF</sequence>
<reference evidence="1" key="1">
    <citation type="submission" date="2019-07" db="EMBL/GenBank/DDBJ databases">
        <title>The discovery of a new lineage B mimivirus raises questions about particles surface fibrils.</title>
        <authorList>
            <person name="Silva L.K.S."/>
            <person name="Rodrigues R.A.L."/>
            <person name="Andrade A.C.S.P."/>
            <person name="Hikida H."/>
            <person name="Andreani J."/>
            <person name="Levasseur A."/>
            <person name="La Scola B."/>
            <person name="Abrahao J.S."/>
        </authorList>
    </citation>
    <scope>NUCLEOTIDE SEQUENCE</scope>
    <source>
        <strain evidence="1">B60</strain>
    </source>
</reference>
<protein>
    <submittedName>
        <fullName evidence="1">Uncharacterized protein</fullName>
    </submittedName>
</protein>
<accession>A0A6G6ABA6</accession>
<name>A0A6G6ABA6_9VIRU</name>
<organism evidence="1">
    <name type="scientific">Borely moumouvirus</name>
    <dbReference type="NCBI Taxonomy" id="2712067"/>
    <lineage>
        <taxon>Viruses</taxon>
        <taxon>Varidnaviria</taxon>
        <taxon>Bamfordvirae</taxon>
        <taxon>Nucleocytoviricota</taxon>
        <taxon>Megaviricetes</taxon>
        <taxon>Imitervirales</taxon>
        <taxon>Mimiviridae</taxon>
        <taxon>Megamimivirinae</taxon>
        <taxon>Moumouvirus</taxon>
    </lineage>
</organism>